<feature type="non-terminal residue" evidence="4">
    <location>
        <position position="1"/>
    </location>
</feature>
<dbReference type="InterPro" id="IPR032675">
    <property type="entry name" value="LRR_dom_sf"/>
</dbReference>
<feature type="transmembrane region" description="Helical" evidence="2">
    <location>
        <begin position="284"/>
        <end position="303"/>
    </location>
</feature>
<proteinExistence type="predicted"/>
<keyword evidence="2" id="KW-0812">Transmembrane</keyword>
<evidence type="ECO:0000313" key="5">
    <source>
        <dbReference type="Proteomes" id="UP001524502"/>
    </source>
</evidence>
<dbReference type="InterPro" id="IPR053139">
    <property type="entry name" value="Surface_bspA-like"/>
</dbReference>
<keyword evidence="5" id="KW-1185">Reference proteome</keyword>
<dbReference type="PANTHER" id="PTHR45661:SF3">
    <property type="entry name" value="IG-LIKE DOMAIN-CONTAINING PROTEIN"/>
    <property type="match status" value="1"/>
</dbReference>
<dbReference type="InterPro" id="IPR044060">
    <property type="entry name" value="Bacterial_rp_domain"/>
</dbReference>
<keyword evidence="2" id="KW-0472">Membrane</keyword>
<evidence type="ECO:0000313" key="4">
    <source>
        <dbReference type="EMBL" id="MCQ4638550.1"/>
    </source>
</evidence>
<dbReference type="Proteomes" id="UP001524502">
    <property type="component" value="Unassembled WGS sequence"/>
</dbReference>
<feature type="domain" description="Bacterial repeat" evidence="3">
    <location>
        <begin position="183"/>
        <end position="253"/>
    </location>
</feature>
<organism evidence="4 5">
    <name type="scientific">Anaerovorax odorimutans</name>
    <dbReference type="NCBI Taxonomy" id="109327"/>
    <lineage>
        <taxon>Bacteria</taxon>
        <taxon>Bacillati</taxon>
        <taxon>Bacillota</taxon>
        <taxon>Clostridia</taxon>
        <taxon>Peptostreptococcales</taxon>
        <taxon>Anaerovoracaceae</taxon>
        <taxon>Anaerovorax</taxon>
    </lineage>
</organism>
<dbReference type="SUPFAM" id="SSF52058">
    <property type="entry name" value="L domain-like"/>
    <property type="match status" value="1"/>
</dbReference>
<reference evidence="4 5" key="1">
    <citation type="submission" date="2022-06" db="EMBL/GenBank/DDBJ databases">
        <title>Isolation of gut microbiota from human fecal samples.</title>
        <authorList>
            <person name="Pamer E.G."/>
            <person name="Barat B."/>
            <person name="Waligurski E."/>
            <person name="Medina S."/>
            <person name="Paddock L."/>
            <person name="Mostad J."/>
        </authorList>
    </citation>
    <scope>NUCLEOTIDE SEQUENCE [LARGE SCALE GENOMIC DNA]</scope>
    <source>
        <strain evidence="4 5">SL.3.17</strain>
    </source>
</reference>
<feature type="domain" description="Bacterial repeat" evidence="3">
    <location>
        <begin position="108"/>
        <end position="181"/>
    </location>
</feature>
<keyword evidence="2" id="KW-1133">Transmembrane helix</keyword>
<dbReference type="RefSeq" id="WP_256133755.1">
    <property type="nucleotide sequence ID" value="NZ_JANFXK010000037.1"/>
</dbReference>
<name>A0ABT1RTM7_9FIRM</name>
<accession>A0ABT1RTM7</accession>
<protein>
    <submittedName>
        <fullName evidence="4">Leucine-rich repeat protein</fullName>
    </submittedName>
</protein>
<dbReference type="InterPro" id="IPR026906">
    <property type="entry name" value="LRR_5"/>
</dbReference>
<sequence length="309" mass="32074">STGLESNNSVTNIGESAFSSCRGLESTGLESNTSVTTVGMGAFFQCSSLEKVALSKDSKVATIGDLAFAYCANLQSFVIKGDRAPALGADVFLNTPSDFAIYYPVHVTNGTVAAAPEKQIDSSFAAGATITITAAPADTGKQFKNWSVGSGNVSLAGSKSTSTTFLMPEDVVRVTANYENIEYTVTVDGGTGGGTYVMNDRVTITADQPPKGKRFKEWQVVSGKAALADPTKETTTFTMPAGNVEVKAVYENIPAGHKGETTPPGNGGNAKADTPQTSDPSNPGLLLFIMLAAGITAVVSWGTRKKKAQ</sequence>
<dbReference type="Pfam" id="PF18998">
    <property type="entry name" value="Flg_new_2"/>
    <property type="match status" value="2"/>
</dbReference>
<dbReference type="Gene3D" id="3.80.10.10">
    <property type="entry name" value="Ribonuclease Inhibitor"/>
    <property type="match status" value="1"/>
</dbReference>
<gene>
    <name evidence="4" type="ORF">NE619_17620</name>
</gene>
<dbReference type="Pfam" id="PF13306">
    <property type="entry name" value="LRR_5"/>
    <property type="match status" value="1"/>
</dbReference>
<dbReference type="EMBL" id="JANFXK010000037">
    <property type="protein sequence ID" value="MCQ4638550.1"/>
    <property type="molecule type" value="Genomic_DNA"/>
</dbReference>
<evidence type="ECO:0000259" key="3">
    <source>
        <dbReference type="Pfam" id="PF18998"/>
    </source>
</evidence>
<comment type="caution">
    <text evidence="4">The sequence shown here is derived from an EMBL/GenBank/DDBJ whole genome shotgun (WGS) entry which is preliminary data.</text>
</comment>
<evidence type="ECO:0000256" key="2">
    <source>
        <dbReference type="SAM" id="Phobius"/>
    </source>
</evidence>
<feature type="region of interest" description="Disordered" evidence="1">
    <location>
        <begin position="255"/>
        <end position="281"/>
    </location>
</feature>
<dbReference type="PANTHER" id="PTHR45661">
    <property type="entry name" value="SURFACE ANTIGEN"/>
    <property type="match status" value="1"/>
</dbReference>
<evidence type="ECO:0000256" key="1">
    <source>
        <dbReference type="SAM" id="MobiDB-lite"/>
    </source>
</evidence>